<name>A0A0D5NHU6_9BACL</name>
<dbReference type="Proteomes" id="UP000032633">
    <property type="component" value="Chromosome"/>
</dbReference>
<evidence type="ECO:0000313" key="1">
    <source>
        <dbReference type="EMBL" id="AJY74665.1"/>
    </source>
</evidence>
<reference evidence="1 2" key="1">
    <citation type="journal article" date="2015" name="J. Biotechnol.">
        <title>Complete genome sequence of Paenibacillus beijingensis 7188(T) (=DSM 24997(T)), a novel rhizobacterium from jujube garden soil.</title>
        <authorList>
            <person name="Kwak Y."/>
            <person name="Shin J.H."/>
        </authorList>
    </citation>
    <scope>NUCLEOTIDE SEQUENCE [LARGE SCALE GENOMIC DNA]</scope>
    <source>
        <strain evidence="1 2">DSM 24997</strain>
    </source>
</reference>
<proteinExistence type="predicted"/>
<reference evidence="2" key="2">
    <citation type="submission" date="2015-03" db="EMBL/GenBank/DDBJ databases">
        <title>Genome sequence of Paenibacillus beijingensis strain DSM 24997T.</title>
        <authorList>
            <person name="Kwak Y."/>
            <person name="Shin J.-H."/>
        </authorList>
    </citation>
    <scope>NUCLEOTIDE SEQUENCE [LARGE SCALE GENOMIC DNA]</scope>
    <source>
        <strain evidence="2">DSM 24997</strain>
    </source>
</reference>
<accession>A0A0D5NHU6</accession>
<keyword evidence="2" id="KW-1185">Reference proteome</keyword>
<dbReference type="PATRIC" id="fig|1126833.4.peg.1954"/>
<dbReference type="EMBL" id="CP011058">
    <property type="protein sequence ID" value="AJY74665.1"/>
    <property type="molecule type" value="Genomic_DNA"/>
</dbReference>
<evidence type="ECO:0000313" key="2">
    <source>
        <dbReference type="Proteomes" id="UP000032633"/>
    </source>
</evidence>
<dbReference type="KEGG" id="pbj:VN24_08840"/>
<organism evidence="1 2">
    <name type="scientific">Paenibacillus beijingensis</name>
    <dbReference type="NCBI Taxonomy" id="1126833"/>
    <lineage>
        <taxon>Bacteria</taxon>
        <taxon>Bacillati</taxon>
        <taxon>Bacillota</taxon>
        <taxon>Bacilli</taxon>
        <taxon>Bacillales</taxon>
        <taxon>Paenibacillaceae</taxon>
        <taxon>Paenibacillus</taxon>
    </lineage>
</organism>
<dbReference type="HOGENOM" id="CLU_2736193_0_0_9"/>
<protein>
    <submittedName>
        <fullName evidence="1">Uncharacterized protein</fullName>
    </submittedName>
</protein>
<dbReference type="AlphaFoldDB" id="A0A0D5NHU6"/>
<sequence length="71" mass="7946">MPSASFEGGSRPPQERFGSIQRIQARKAVDVSMVFGSMPCFFLLDDNSKQLAFETCRGLNVIITQVMFEEV</sequence>
<gene>
    <name evidence="1" type="ORF">VN24_08840</name>
</gene>